<dbReference type="InterPro" id="IPR011989">
    <property type="entry name" value="ARM-like"/>
</dbReference>
<evidence type="ECO:0000313" key="1">
    <source>
        <dbReference type="EMBL" id="MCM1986339.1"/>
    </source>
</evidence>
<dbReference type="RefSeq" id="WP_250867722.1">
    <property type="nucleotide sequence ID" value="NZ_JAGSOI010000013.1"/>
</dbReference>
<dbReference type="Pfam" id="PF13646">
    <property type="entry name" value="HEAT_2"/>
    <property type="match status" value="2"/>
</dbReference>
<dbReference type="Proteomes" id="UP001056766">
    <property type="component" value="Unassembled WGS sequence"/>
</dbReference>
<dbReference type="Gene3D" id="1.25.10.10">
    <property type="entry name" value="Leucine-rich Repeat Variant"/>
    <property type="match status" value="2"/>
</dbReference>
<gene>
    <name evidence="1" type="ORF">KDK67_04885</name>
</gene>
<dbReference type="SUPFAM" id="SSF48371">
    <property type="entry name" value="ARM repeat"/>
    <property type="match status" value="1"/>
</dbReference>
<dbReference type="InterPro" id="IPR016024">
    <property type="entry name" value="ARM-type_fold"/>
</dbReference>
<evidence type="ECO:0000313" key="2">
    <source>
        <dbReference type="Proteomes" id="UP001056766"/>
    </source>
</evidence>
<dbReference type="GO" id="GO:0016491">
    <property type="term" value="F:oxidoreductase activity"/>
    <property type="evidence" value="ECO:0007669"/>
    <property type="project" value="TreeGrafter"/>
</dbReference>
<comment type="caution">
    <text evidence="1">The sequence shown here is derived from an EMBL/GenBank/DDBJ whole genome shotgun (WGS) entry which is preliminary data.</text>
</comment>
<protein>
    <submittedName>
        <fullName evidence="1">HEAT repeat domain-containing protein</fullName>
    </submittedName>
</protein>
<name>A0A9E4ZFT3_9EURY</name>
<reference evidence="1" key="2">
    <citation type="submission" date="2021-04" db="EMBL/GenBank/DDBJ databases">
        <authorList>
            <person name="Dong X."/>
        </authorList>
    </citation>
    <scope>NUCLEOTIDE SEQUENCE</scope>
    <source>
        <strain evidence="1">LLY</strain>
    </source>
</reference>
<accession>A0A9E4ZFT3</accession>
<dbReference type="InterPro" id="IPR004155">
    <property type="entry name" value="PBS_lyase_HEAT"/>
</dbReference>
<dbReference type="AlphaFoldDB" id="A0A9E4ZFT3"/>
<dbReference type="EMBL" id="JAGSOI010000013">
    <property type="protein sequence ID" value="MCM1986339.1"/>
    <property type="molecule type" value="Genomic_DNA"/>
</dbReference>
<proteinExistence type="predicted"/>
<sequence>MIIKVLILTTAVLIFVTPMTYADAKNLDFENKTTIEILIEDMAVQNVSVSSNAVRSLVDIGEPAVEPLIQALENNNLDIRENSAITLGKIGDKRAVEPLLNLIDDECQEVRIAAEIALGDIGEEHIDLLVTHANNPDKSLSSRKIAIIVLGEYGEKAVPHLIELLSENDDYFTLSGEVRYSLAKIGEPAVDPLIKLLESDDPDVKSSAIKALGDIGDECAIEPLSKALNDESELVRNLAKSNIERIENHNAHFSYVSYGKVPTFYTEDERQEWFSNLEIIVGTSETEMDKYIRPEGSVYSYGCSYDGHISVGIVADSGVNESLMNEIYDIFDQHAQEIGIENVPVLFEYGDIEAGEAIDEEDIVDRNIAVINDDGNVIIYTEDEAYFDKEGNLVIIGNETTQEENGTNKQTPGFTSIMLIIGLLLSARSRK</sequence>
<reference evidence="1" key="1">
    <citation type="journal article" date="2021" name="mSystems">
        <title>Bacteria and Archaea Synergistically Convert Glycine Betaine to Biogenic Methane in the Formosa Cold Seep of the South China Sea.</title>
        <authorList>
            <person name="Li L."/>
            <person name="Zhang W."/>
            <person name="Zhang S."/>
            <person name="Song L."/>
            <person name="Sun Q."/>
            <person name="Zhang H."/>
            <person name="Xiang H."/>
            <person name="Dong X."/>
        </authorList>
    </citation>
    <scope>NUCLEOTIDE SEQUENCE</scope>
    <source>
        <strain evidence="1">LLY</strain>
    </source>
</reference>
<organism evidence="1 2">
    <name type="scientific">Methanococcoides seepicolus</name>
    <dbReference type="NCBI Taxonomy" id="2828780"/>
    <lineage>
        <taxon>Archaea</taxon>
        <taxon>Methanobacteriati</taxon>
        <taxon>Methanobacteriota</taxon>
        <taxon>Stenosarchaea group</taxon>
        <taxon>Methanomicrobia</taxon>
        <taxon>Methanosarcinales</taxon>
        <taxon>Methanosarcinaceae</taxon>
        <taxon>Methanococcoides</taxon>
    </lineage>
</organism>
<dbReference type="SMART" id="SM00567">
    <property type="entry name" value="EZ_HEAT"/>
    <property type="match status" value="6"/>
</dbReference>
<dbReference type="PANTHER" id="PTHR12697">
    <property type="entry name" value="PBS LYASE HEAT-LIKE PROTEIN"/>
    <property type="match status" value="1"/>
</dbReference>
<dbReference type="PANTHER" id="PTHR12697:SF5">
    <property type="entry name" value="DEOXYHYPUSINE HYDROXYLASE"/>
    <property type="match status" value="1"/>
</dbReference>
<keyword evidence="2" id="KW-1185">Reference proteome</keyword>